<dbReference type="AlphaFoldDB" id="A0A2S8B676"/>
<evidence type="ECO:0000256" key="6">
    <source>
        <dbReference type="ARBA" id="ARBA00023033"/>
    </source>
</evidence>
<dbReference type="InterPro" id="IPR017972">
    <property type="entry name" value="Cyt_P450_CS"/>
</dbReference>
<reference evidence="10" key="1">
    <citation type="submission" date="2017-11" db="EMBL/GenBank/DDBJ databases">
        <title>The complete genome sequence of Sphingopyxis pomeranensis sp. nov. strain WS5A3p.</title>
        <authorList>
            <person name="Kaminski M.A."/>
        </authorList>
    </citation>
    <scope>NUCLEOTIDE SEQUENCE [LARGE SCALE GENOMIC DNA]</scope>
    <source>
        <strain evidence="10">WS5A3p</strain>
    </source>
</reference>
<keyword evidence="10" id="KW-1185">Reference proteome</keyword>
<dbReference type="GO" id="GO:0004497">
    <property type="term" value="F:monooxygenase activity"/>
    <property type="evidence" value="ECO:0007669"/>
    <property type="project" value="UniProtKB-KW"/>
</dbReference>
<evidence type="ECO:0000256" key="1">
    <source>
        <dbReference type="ARBA" id="ARBA00010617"/>
    </source>
</evidence>
<keyword evidence="2 8" id="KW-0349">Heme</keyword>
<dbReference type="OrthoDB" id="5522954at2"/>
<accession>A0A2S8B676</accession>
<keyword evidence="5 8" id="KW-0408">Iron</keyword>
<organism evidence="9 10">
    <name type="scientific">Sphingopyxis lindanitolerans</name>
    <dbReference type="NCBI Taxonomy" id="2054227"/>
    <lineage>
        <taxon>Bacteria</taxon>
        <taxon>Pseudomonadati</taxon>
        <taxon>Pseudomonadota</taxon>
        <taxon>Alphaproteobacteria</taxon>
        <taxon>Sphingomonadales</taxon>
        <taxon>Sphingomonadaceae</taxon>
        <taxon>Sphingopyxis</taxon>
    </lineage>
</organism>
<evidence type="ECO:0000313" key="10">
    <source>
        <dbReference type="Proteomes" id="UP000238954"/>
    </source>
</evidence>
<protein>
    <submittedName>
        <fullName evidence="9">Cytochrome P450</fullName>
    </submittedName>
</protein>
<dbReference type="PRINTS" id="PR00359">
    <property type="entry name" value="BP450"/>
</dbReference>
<proteinExistence type="inferred from homology"/>
<dbReference type="SUPFAM" id="SSF48264">
    <property type="entry name" value="Cytochrome P450"/>
    <property type="match status" value="1"/>
</dbReference>
<dbReference type="InterPro" id="IPR001128">
    <property type="entry name" value="Cyt_P450"/>
</dbReference>
<dbReference type="FunFam" id="1.10.630.10:FF:000018">
    <property type="entry name" value="Cytochrome P450 monooxygenase"/>
    <property type="match status" value="1"/>
</dbReference>
<dbReference type="EMBL" id="PHFW01000002">
    <property type="protein sequence ID" value="PQM27759.1"/>
    <property type="molecule type" value="Genomic_DNA"/>
</dbReference>
<dbReference type="PROSITE" id="PS00086">
    <property type="entry name" value="CYTOCHROME_P450"/>
    <property type="match status" value="1"/>
</dbReference>
<evidence type="ECO:0000256" key="5">
    <source>
        <dbReference type="ARBA" id="ARBA00023004"/>
    </source>
</evidence>
<comment type="caution">
    <text evidence="9">The sequence shown here is derived from an EMBL/GenBank/DDBJ whole genome shotgun (WGS) entry which is preliminary data.</text>
</comment>
<dbReference type="Gene3D" id="1.10.630.10">
    <property type="entry name" value="Cytochrome P450"/>
    <property type="match status" value="1"/>
</dbReference>
<evidence type="ECO:0000256" key="4">
    <source>
        <dbReference type="ARBA" id="ARBA00023002"/>
    </source>
</evidence>
<dbReference type="GO" id="GO:0005506">
    <property type="term" value="F:iron ion binding"/>
    <property type="evidence" value="ECO:0007669"/>
    <property type="project" value="InterPro"/>
</dbReference>
<dbReference type="InterPro" id="IPR036396">
    <property type="entry name" value="Cyt_P450_sf"/>
</dbReference>
<sequence>MTTDVPDDLPRGIELTSLSETFRADPHKVLNDARGRCPVYHDGILRDTVVLSADIGRKILTDRSLPSDPRNTIETSTRRLRGEDLTKNPPIMFMDDPLHKRVRTLVGKAFNNERIERMRARVGDLCRELVDAAAADAFDFIEAVARPLPTIAIAEVLGIDASHHDNFKLWSDQMVAANLNPLASAEVKQAGAEAAVSLHNLFAAEIAERRARAAVGDDLISAMIAVEQEGDRLTDAEIIELSQVLLIAGNQTTTDLLGTMLRNILTTGDSYARLRANPALIPNAVDEAIRFEPPIFSTDRVAPDDMELGGTIIPKGHQISVMLPALNHDPALNPDPDRFDIERRPVKHFSFGGGRHICLGAPLARLEAQELLKVLVERMPALTPDPAHVPVYTINPGFRGLDEFWVTQG</sequence>
<dbReference type="PANTHER" id="PTHR46696">
    <property type="entry name" value="P450, PUTATIVE (EUROFUNG)-RELATED"/>
    <property type="match status" value="1"/>
</dbReference>
<evidence type="ECO:0000256" key="7">
    <source>
        <dbReference type="ARBA" id="ARBA00043906"/>
    </source>
</evidence>
<dbReference type="Proteomes" id="UP000238954">
    <property type="component" value="Chromosome"/>
</dbReference>
<gene>
    <name evidence="9" type="ORF">CVO77_04120</name>
</gene>
<comment type="similarity">
    <text evidence="1 8">Belongs to the cytochrome P450 family.</text>
</comment>
<dbReference type="GO" id="GO:0016705">
    <property type="term" value="F:oxidoreductase activity, acting on paired donors, with incorporation or reduction of molecular oxygen"/>
    <property type="evidence" value="ECO:0007669"/>
    <property type="project" value="InterPro"/>
</dbReference>
<dbReference type="GO" id="GO:0020037">
    <property type="term" value="F:heme binding"/>
    <property type="evidence" value="ECO:0007669"/>
    <property type="project" value="InterPro"/>
</dbReference>
<keyword evidence="3 8" id="KW-0479">Metal-binding</keyword>
<comment type="function">
    <text evidence="7">Cytochromes P450 are a group of heme-thiolate monooxygenases. They oxidize a variety of structurally unrelated compounds, including steroids, fatty acids, and xenobiotics.</text>
</comment>
<name>A0A2S8B676_9SPHN</name>
<evidence type="ECO:0000313" key="9">
    <source>
        <dbReference type="EMBL" id="PQM27759.1"/>
    </source>
</evidence>
<dbReference type="InterPro" id="IPR002397">
    <property type="entry name" value="Cyt_P450_B"/>
</dbReference>
<evidence type="ECO:0000256" key="2">
    <source>
        <dbReference type="ARBA" id="ARBA00022617"/>
    </source>
</evidence>
<dbReference type="PANTHER" id="PTHR46696:SF1">
    <property type="entry name" value="CYTOCHROME P450 YJIB-RELATED"/>
    <property type="match status" value="1"/>
</dbReference>
<dbReference type="RefSeq" id="WP_105998021.1">
    <property type="nucleotide sequence ID" value="NZ_CM009578.1"/>
</dbReference>
<keyword evidence="4 8" id="KW-0560">Oxidoreductase</keyword>
<dbReference type="Pfam" id="PF00067">
    <property type="entry name" value="p450"/>
    <property type="match status" value="1"/>
</dbReference>
<evidence type="ECO:0000256" key="8">
    <source>
        <dbReference type="RuleBase" id="RU000461"/>
    </source>
</evidence>
<evidence type="ECO:0000256" key="3">
    <source>
        <dbReference type="ARBA" id="ARBA00022723"/>
    </source>
</evidence>
<keyword evidence="6 8" id="KW-0503">Monooxygenase</keyword>